<proteinExistence type="predicted"/>
<dbReference type="GeneID" id="24164405"/>
<protein>
    <submittedName>
        <fullName evidence="2">Uncharacterized protein</fullName>
    </submittedName>
</protein>
<sequence length="171" mass="19197">MDIRQDAIPSPHRVSITSRYRSSGKSSQVPVLLSPPPHRQSLVENRLWGERRALRKFLDSSSCSSFGQYFRVRGQLPGLFRAMRSTLGQGGRIDPGPSQYLGSAASARTRMLNIEADDPCENPLESTLEKPLEKPPELQNPRGEKVCIGTYETVKVWNARARTEYILKRSA</sequence>
<evidence type="ECO:0000313" key="2">
    <source>
        <dbReference type="EMBL" id="EAS36174.3"/>
    </source>
</evidence>
<feature type="compositionally biased region" description="Polar residues" evidence="1">
    <location>
        <begin position="15"/>
        <end position="25"/>
    </location>
</feature>
<evidence type="ECO:0000256" key="1">
    <source>
        <dbReference type="SAM" id="MobiDB-lite"/>
    </source>
</evidence>
<dbReference type="KEGG" id="cim:CIMG_12778"/>
<feature type="region of interest" description="Disordered" evidence="1">
    <location>
        <begin position="1"/>
        <end position="36"/>
    </location>
</feature>
<gene>
    <name evidence="2" type="ORF">CIMG_12778</name>
</gene>
<reference evidence="3" key="1">
    <citation type="journal article" date="2009" name="Genome Res.">
        <title>Comparative genomic analyses of the human fungal pathogens Coccidioides and their relatives.</title>
        <authorList>
            <person name="Sharpton T.J."/>
            <person name="Stajich J.E."/>
            <person name="Rounsley S.D."/>
            <person name="Gardner M.J."/>
            <person name="Wortman J.R."/>
            <person name="Jordar V.S."/>
            <person name="Maiti R."/>
            <person name="Kodira C.D."/>
            <person name="Neafsey D.E."/>
            <person name="Zeng Q."/>
            <person name="Hung C.-Y."/>
            <person name="McMahan C."/>
            <person name="Muszewska A."/>
            <person name="Grynberg M."/>
            <person name="Mandel M.A."/>
            <person name="Kellner E.M."/>
            <person name="Barker B.M."/>
            <person name="Galgiani J.N."/>
            <person name="Orbach M.J."/>
            <person name="Kirkland T.N."/>
            <person name="Cole G.T."/>
            <person name="Henn M.R."/>
            <person name="Birren B.W."/>
            <person name="Taylor J.W."/>
        </authorList>
    </citation>
    <scope>NUCLEOTIDE SEQUENCE [LARGE SCALE GENOMIC DNA]</scope>
    <source>
        <strain evidence="3">RS</strain>
    </source>
</reference>
<dbReference type="RefSeq" id="XP_001247757.2">
    <property type="nucleotide sequence ID" value="XM_001247756.2"/>
</dbReference>
<reference evidence="3" key="2">
    <citation type="journal article" date="2010" name="Genome Res.">
        <title>Population genomic sequencing of Coccidioides fungi reveals recent hybridization and transposon control.</title>
        <authorList>
            <person name="Neafsey D.E."/>
            <person name="Barker B.M."/>
            <person name="Sharpton T.J."/>
            <person name="Stajich J.E."/>
            <person name="Park D.J."/>
            <person name="Whiston E."/>
            <person name="Hung C.-Y."/>
            <person name="McMahan C."/>
            <person name="White J."/>
            <person name="Sykes S."/>
            <person name="Heiman D."/>
            <person name="Young S."/>
            <person name="Zeng Q."/>
            <person name="Abouelleil A."/>
            <person name="Aftuck L."/>
            <person name="Bessette D."/>
            <person name="Brown A."/>
            <person name="FitzGerald M."/>
            <person name="Lui A."/>
            <person name="Macdonald J.P."/>
            <person name="Priest M."/>
            <person name="Orbach M.J."/>
            <person name="Galgiani J.N."/>
            <person name="Kirkland T.N."/>
            <person name="Cole G.T."/>
            <person name="Birren B.W."/>
            <person name="Henn M.R."/>
            <person name="Taylor J.W."/>
            <person name="Rounsley S.D."/>
        </authorList>
    </citation>
    <scope>GENOME REANNOTATION</scope>
    <source>
        <strain evidence="3">RS</strain>
    </source>
</reference>
<dbReference type="InParanoid" id="J3KJD8"/>
<dbReference type="VEuPathDB" id="FungiDB:CIMG_12778"/>
<organism evidence="2 3">
    <name type="scientific">Coccidioides immitis (strain RS)</name>
    <name type="common">Valley fever fungus</name>
    <dbReference type="NCBI Taxonomy" id="246410"/>
    <lineage>
        <taxon>Eukaryota</taxon>
        <taxon>Fungi</taxon>
        <taxon>Dikarya</taxon>
        <taxon>Ascomycota</taxon>
        <taxon>Pezizomycotina</taxon>
        <taxon>Eurotiomycetes</taxon>
        <taxon>Eurotiomycetidae</taxon>
        <taxon>Onygenales</taxon>
        <taxon>Onygenaceae</taxon>
        <taxon>Coccidioides</taxon>
    </lineage>
</organism>
<accession>J3KJD8</accession>
<keyword evidence="3" id="KW-1185">Reference proteome</keyword>
<dbReference type="AlphaFoldDB" id="J3KJD8"/>
<name>J3KJD8_COCIM</name>
<dbReference type="Proteomes" id="UP000001261">
    <property type="component" value="Unassembled WGS sequence"/>
</dbReference>
<dbReference type="EMBL" id="GG704911">
    <property type="protein sequence ID" value="EAS36174.3"/>
    <property type="molecule type" value="Genomic_DNA"/>
</dbReference>
<evidence type="ECO:0000313" key="3">
    <source>
        <dbReference type="Proteomes" id="UP000001261"/>
    </source>
</evidence>